<reference evidence="3" key="1">
    <citation type="submission" date="2011-01" db="EMBL/GenBank/DDBJ databases">
        <title>Complete sequence of chromosome of Acidobacterium sp. MP5ACTX9.</title>
        <authorList>
            <consortium name="US DOE Joint Genome Institute"/>
            <person name="Lucas S."/>
            <person name="Copeland A."/>
            <person name="Lapidus A."/>
            <person name="Cheng J.-F."/>
            <person name="Goodwin L."/>
            <person name="Pitluck S."/>
            <person name="Teshima H."/>
            <person name="Detter J.C."/>
            <person name="Han C."/>
            <person name="Tapia R."/>
            <person name="Land M."/>
            <person name="Hauser L."/>
            <person name="Kyrpides N."/>
            <person name="Ivanova N."/>
            <person name="Ovchinnikova G."/>
            <person name="Pagani I."/>
            <person name="Rawat S.R."/>
            <person name="Mannisto M."/>
            <person name="Haggblom M.M."/>
            <person name="Woyke T."/>
        </authorList>
    </citation>
    <scope>NUCLEOTIDE SEQUENCE [LARGE SCALE GENOMIC DNA]</scope>
    <source>
        <strain evidence="3">MP5ACTX9</strain>
    </source>
</reference>
<evidence type="ECO:0000313" key="3">
    <source>
        <dbReference type="Proteomes" id="UP000000343"/>
    </source>
</evidence>
<dbReference type="Proteomes" id="UP000000343">
    <property type="component" value="Chromosome"/>
</dbReference>
<organism evidence="3">
    <name type="scientific">Granulicella tundricola (strain ATCC BAA-1859 / DSM 23138 / MP5ACTX9)</name>
    <dbReference type="NCBI Taxonomy" id="1198114"/>
    <lineage>
        <taxon>Bacteria</taxon>
        <taxon>Pseudomonadati</taxon>
        <taxon>Acidobacteriota</taxon>
        <taxon>Terriglobia</taxon>
        <taxon>Terriglobales</taxon>
        <taxon>Acidobacteriaceae</taxon>
        <taxon>Granulicella</taxon>
    </lineage>
</organism>
<dbReference type="PaxDb" id="1198114-AciX9_1192"/>
<evidence type="ECO:0000256" key="1">
    <source>
        <dbReference type="SAM" id="SignalP"/>
    </source>
</evidence>
<dbReference type="KEGG" id="acm:AciX9_1192"/>
<gene>
    <name evidence="2" type="ordered locus">AciX9_1192</name>
</gene>
<dbReference type="AlphaFoldDB" id="E8X4C8"/>
<feature type="chain" id="PRO_5003234157" description="Outer membrane lipoprotein carrier protein LolA" evidence="1">
    <location>
        <begin position="21"/>
        <end position="217"/>
    </location>
</feature>
<dbReference type="EMBL" id="CP002480">
    <property type="protein sequence ID" value="ADW68255.1"/>
    <property type="molecule type" value="Genomic_DNA"/>
</dbReference>
<dbReference type="STRING" id="1198114.AciX9_1192"/>
<sequence length="217" mass="23480">MNKALLSLALLLTAAGAAQAQGNLTETLAKLDAASAKFSNAQADVHNVSYNNVIKDIDDDQHGIVYFQRAKSGSQMGIKTDGKGARTVEYKNGTLRDYIPGSKCYNTVHNSSIETYLTLGFGGSGKDLASAWNIVDLGQETVDGIKVEKLELTPKDAGVKANVTKFTLWLDLARDVSLKQVLLAPTKDTHTATYTNIRLNQKIDTKPFEIKGNSCNK</sequence>
<protein>
    <recommendedName>
        <fullName evidence="4">Outer membrane lipoprotein carrier protein LolA</fullName>
    </recommendedName>
</protein>
<dbReference type="RefSeq" id="WP_013579578.1">
    <property type="nucleotide sequence ID" value="NC_015064.1"/>
</dbReference>
<name>E8X4C8_GRATM</name>
<dbReference type="HOGENOM" id="CLU_1187857_0_0_0"/>
<dbReference type="eggNOG" id="COG2834">
    <property type="taxonomic scope" value="Bacteria"/>
</dbReference>
<dbReference type="Gene3D" id="2.50.20.10">
    <property type="entry name" value="Lipoprotein localisation LolA/LolB/LppX"/>
    <property type="match status" value="1"/>
</dbReference>
<keyword evidence="1" id="KW-0732">Signal</keyword>
<feature type="signal peptide" evidence="1">
    <location>
        <begin position="1"/>
        <end position="20"/>
    </location>
</feature>
<evidence type="ECO:0008006" key="4">
    <source>
        <dbReference type="Google" id="ProtNLM"/>
    </source>
</evidence>
<proteinExistence type="predicted"/>
<dbReference type="OrthoDB" id="128646at2"/>
<accession>E8X4C8</accession>
<keyword evidence="3" id="KW-1185">Reference proteome</keyword>
<evidence type="ECO:0000313" key="2">
    <source>
        <dbReference type="EMBL" id="ADW68255.1"/>
    </source>
</evidence>